<dbReference type="Pfam" id="PF00501">
    <property type="entry name" value="AMP-binding"/>
    <property type="match status" value="1"/>
</dbReference>
<dbReference type="SUPFAM" id="SSF56801">
    <property type="entry name" value="Acetyl-CoA synthetase-like"/>
    <property type="match status" value="1"/>
</dbReference>
<keyword evidence="4" id="KW-1185">Reference proteome</keyword>
<protein>
    <submittedName>
        <fullName evidence="3">AMP-binding protein</fullName>
    </submittedName>
</protein>
<proteinExistence type="predicted"/>
<gene>
    <name evidence="3" type="ORF">IAG03_01920</name>
</gene>
<dbReference type="InterPro" id="IPR050237">
    <property type="entry name" value="ATP-dep_AMP-bd_enzyme"/>
</dbReference>
<evidence type="ECO:0000313" key="3">
    <source>
        <dbReference type="EMBL" id="MBC8532780.1"/>
    </source>
</evidence>
<dbReference type="InterPro" id="IPR042099">
    <property type="entry name" value="ANL_N_sf"/>
</dbReference>
<dbReference type="Gene3D" id="3.30.300.30">
    <property type="match status" value="1"/>
</dbReference>
<dbReference type="InterPro" id="IPR045851">
    <property type="entry name" value="AMP-bd_C_sf"/>
</dbReference>
<dbReference type="InterPro" id="IPR000873">
    <property type="entry name" value="AMP-dep_synth/lig_dom"/>
</dbReference>
<dbReference type="RefSeq" id="WP_249318007.1">
    <property type="nucleotide sequence ID" value="NZ_JACRSN010000002.1"/>
</dbReference>
<sequence length="571" mass="63047">MNKQAPWLKYYHGVPHTIDYPDVSMSALVARAAEQYPDNAAYTFMGRTTNYTQMMQEIHACAKAFQAIGIRRGDRVTICMPNLPQTVVSFYALNQIGAIANMIHPLSSEGEIAFFLRESDSVAAVILDQFYDKFAPLLGTGRFRQMVVANVGDALGTIKKIGYRILQRKNSGSVVYSDRVLSWKKFLSGGGNASGGCEEPLRGKDPAAILYSGGTTGTTKGILLSNLNFNALALQTGAMAHCLIPGNSMLAVMPMFHGFGLGVCIHLMLTGGCRCILVPRFNAKSYAELLRTQKPNYIAGVPTLYEAILHNPDMEGVDLSCLFGVFSGGDSLSIELKKNFDRFLKEHNASVQIREGYGTTECVTASCLTPYDTSRVGSIGLPFPDTFYQIVEPGTTEEVPFGEEGEICISGPSVMMEYINQPKETADTLRIHADGKRWLHTGDLGVIDEDGFVYYKQRIKRMIISSGYSIYPSQLESIIDGCPLVQASCVIGVPDPYKMQKVKAFVILEKGILPTDAIREEILAYCRKNIAKYSMPYEIEFREEFPKTRVGKIAYTVLEAEEADRLRLKAE</sequence>
<evidence type="ECO:0000259" key="1">
    <source>
        <dbReference type="Pfam" id="PF00501"/>
    </source>
</evidence>
<dbReference type="AlphaFoldDB" id="A0A926D5G7"/>
<dbReference type="Pfam" id="PF13193">
    <property type="entry name" value="AMP-binding_C"/>
    <property type="match status" value="1"/>
</dbReference>
<dbReference type="Proteomes" id="UP000651482">
    <property type="component" value="Unassembled WGS sequence"/>
</dbReference>
<dbReference type="InterPro" id="IPR025110">
    <property type="entry name" value="AMP-bd_C"/>
</dbReference>
<evidence type="ECO:0000313" key="4">
    <source>
        <dbReference type="Proteomes" id="UP000651482"/>
    </source>
</evidence>
<name>A0A926D5G7_9FIRM</name>
<feature type="domain" description="AMP-dependent synthetase/ligase" evidence="1">
    <location>
        <begin position="30"/>
        <end position="418"/>
    </location>
</feature>
<comment type="caution">
    <text evidence="3">The sequence shown here is derived from an EMBL/GenBank/DDBJ whole genome shotgun (WGS) entry which is preliminary data.</text>
</comment>
<evidence type="ECO:0000259" key="2">
    <source>
        <dbReference type="Pfam" id="PF13193"/>
    </source>
</evidence>
<dbReference type="Gene3D" id="3.40.50.12780">
    <property type="entry name" value="N-terminal domain of ligase-like"/>
    <property type="match status" value="1"/>
</dbReference>
<dbReference type="EMBL" id="JACRSN010000002">
    <property type="protein sequence ID" value="MBC8532780.1"/>
    <property type="molecule type" value="Genomic_DNA"/>
</dbReference>
<dbReference type="GO" id="GO:0016877">
    <property type="term" value="F:ligase activity, forming carbon-sulfur bonds"/>
    <property type="evidence" value="ECO:0007669"/>
    <property type="project" value="UniProtKB-ARBA"/>
</dbReference>
<dbReference type="PANTHER" id="PTHR43767:SF10">
    <property type="entry name" value="SURFACTIN SYNTHASE SUBUNIT 1"/>
    <property type="match status" value="1"/>
</dbReference>
<reference evidence="3" key="1">
    <citation type="submission" date="2020-08" db="EMBL/GenBank/DDBJ databases">
        <title>Genome public.</title>
        <authorList>
            <person name="Liu C."/>
            <person name="Sun Q."/>
        </authorList>
    </citation>
    <scope>NUCLEOTIDE SEQUENCE</scope>
    <source>
        <strain evidence="3">NSJ-40</strain>
    </source>
</reference>
<accession>A0A926D5G7</accession>
<dbReference type="PANTHER" id="PTHR43767">
    <property type="entry name" value="LONG-CHAIN-FATTY-ACID--COA LIGASE"/>
    <property type="match status" value="1"/>
</dbReference>
<organism evidence="3 4">
    <name type="scientific">Yeguia hominis</name>
    <dbReference type="NCBI Taxonomy" id="2763662"/>
    <lineage>
        <taxon>Bacteria</taxon>
        <taxon>Bacillati</taxon>
        <taxon>Bacillota</taxon>
        <taxon>Clostridia</taxon>
        <taxon>Eubacteriales</taxon>
        <taxon>Yeguiaceae</taxon>
        <taxon>Yeguia</taxon>
    </lineage>
</organism>
<feature type="domain" description="AMP-binding enzyme C-terminal" evidence="2">
    <location>
        <begin position="475"/>
        <end position="552"/>
    </location>
</feature>